<protein>
    <submittedName>
        <fullName evidence="9">Flagellar motor switch protein FliN</fullName>
    </submittedName>
</protein>
<dbReference type="PANTHER" id="PTHR43484">
    <property type="match status" value="1"/>
</dbReference>
<dbReference type="GO" id="GO:0006935">
    <property type="term" value="P:chemotaxis"/>
    <property type="evidence" value="ECO:0007669"/>
    <property type="project" value="UniProtKB-KW"/>
</dbReference>
<dbReference type="PANTHER" id="PTHR43484:SF1">
    <property type="entry name" value="FLAGELLAR MOTOR SWITCH PROTEIN FLIN"/>
    <property type="match status" value="1"/>
</dbReference>
<comment type="similarity">
    <text evidence="2">Belongs to the FliN/MopA/SpaO family.</text>
</comment>
<feature type="region of interest" description="Disordered" evidence="7">
    <location>
        <begin position="18"/>
        <end position="183"/>
    </location>
</feature>
<keyword evidence="9" id="KW-0969">Cilium</keyword>
<keyword evidence="5" id="KW-0283">Flagellar rotation</keyword>
<evidence type="ECO:0000256" key="5">
    <source>
        <dbReference type="ARBA" id="ARBA00022779"/>
    </source>
</evidence>
<comment type="caution">
    <text evidence="9">The sequence shown here is derived from an EMBL/GenBank/DDBJ whole genome shotgun (WGS) entry which is preliminary data.</text>
</comment>
<dbReference type="Proteomes" id="UP000005710">
    <property type="component" value="Unassembled WGS sequence"/>
</dbReference>
<dbReference type="InterPro" id="IPR036429">
    <property type="entry name" value="SpoA-like_sf"/>
</dbReference>
<name>K6NXT0_9FIRM</name>
<dbReference type="PRINTS" id="PR00956">
    <property type="entry name" value="FLGMOTORFLIN"/>
</dbReference>
<dbReference type="InterPro" id="IPR001543">
    <property type="entry name" value="FliN-like_C"/>
</dbReference>
<feature type="compositionally biased region" description="Low complexity" evidence="7">
    <location>
        <begin position="96"/>
        <end position="115"/>
    </location>
</feature>
<comment type="subcellular location">
    <subcellularLocation>
        <location evidence="1">Cell membrane</location>
        <topology evidence="1">Peripheral membrane protein</topology>
        <orientation evidence="1">Cytoplasmic side</orientation>
    </subcellularLocation>
</comment>
<dbReference type="SUPFAM" id="SSF101801">
    <property type="entry name" value="Surface presentation of antigens (SPOA)"/>
    <property type="match status" value="1"/>
</dbReference>
<dbReference type="GO" id="GO:0005886">
    <property type="term" value="C:plasma membrane"/>
    <property type="evidence" value="ECO:0007669"/>
    <property type="project" value="UniProtKB-SubCell"/>
</dbReference>
<feature type="domain" description="Flagellar motor switch protein FliN-like C-terminal" evidence="8">
    <location>
        <begin position="189"/>
        <end position="259"/>
    </location>
</feature>
<dbReference type="AlphaFoldDB" id="K6NXT0"/>
<dbReference type="InterPro" id="IPR001172">
    <property type="entry name" value="FliN_T3SS_HrcQb"/>
</dbReference>
<dbReference type="eggNOG" id="COG1886">
    <property type="taxonomic scope" value="Bacteria"/>
</dbReference>
<evidence type="ECO:0000313" key="9">
    <source>
        <dbReference type="EMBL" id="EKP93670.1"/>
    </source>
</evidence>
<keyword evidence="10" id="KW-1185">Reference proteome</keyword>
<dbReference type="GO" id="GO:0003774">
    <property type="term" value="F:cytoskeletal motor activity"/>
    <property type="evidence" value="ECO:0007669"/>
    <property type="project" value="InterPro"/>
</dbReference>
<evidence type="ECO:0000256" key="2">
    <source>
        <dbReference type="ARBA" id="ARBA00009226"/>
    </source>
</evidence>
<proteinExistence type="inferred from homology"/>
<keyword evidence="9" id="KW-0282">Flagellum</keyword>
<keyword evidence="9" id="KW-0966">Cell projection</keyword>
<feature type="compositionally biased region" description="Gly residues" evidence="7">
    <location>
        <begin position="116"/>
        <end position="130"/>
    </location>
</feature>
<reference evidence="9" key="2">
    <citation type="submission" date="2012-10" db="EMBL/GenBank/DDBJ databases">
        <title>Improved high-quality draft of Thermaerobacter subterraneus C21, DSM 13965.</title>
        <authorList>
            <consortium name="DOE Joint Genome Institute"/>
            <person name="Eisen J."/>
            <person name="Huntemann M."/>
            <person name="Wei C.-L."/>
            <person name="Han J."/>
            <person name="Detter J.C."/>
            <person name="Han C."/>
            <person name="Tapia R."/>
            <person name="Chen A."/>
            <person name="Kyrpides N."/>
            <person name="Mavromatis K."/>
            <person name="Markowitz V."/>
            <person name="Szeto E."/>
            <person name="Ivanova N."/>
            <person name="Mikhailova N."/>
            <person name="Ovchinnikova G."/>
            <person name="Pagani I."/>
            <person name="Pati A."/>
            <person name="Goodwin L."/>
            <person name="Nordberg H.P."/>
            <person name="Cantor M.N."/>
            <person name="Hua S.X."/>
            <person name="Woyke T."/>
            <person name="Eisen J."/>
            <person name="Klenk H.-P."/>
        </authorList>
    </citation>
    <scope>NUCLEOTIDE SEQUENCE [LARGE SCALE GENOMIC DNA]</scope>
    <source>
        <strain evidence="9">DSM 13965</strain>
    </source>
</reference>
<dbReference type="NCBIfam" id="TIGR02480">
    <property type="entry name" value="fliN"/>
    <property type="match status" value="1"/>
</dbReference>
<evidence type="ECO:0000259" key="8">
    <source>
        <dbReference type="Pfam" id="PF01052"/>
    </source>
</evidence>
<accession>K6NXT0</accession>
<feature type="compositionally biased region" description="Gly residues" evidence="7">
    <location>
        <begin position="42"/>
        <end position="53"/>
    </location>
</feature>
<reference evidence="9" key="1">
    <citation type="submission" date="2010-10" db="EMBL/GenBank/DDBJ databases">
        <authorList>
            <consortium name="US DOE Joint Genome Institute (JGI-PGF)"/>
            <person name="Lucas S."/>
            <person name="Copeland A."/>
            <person name="Lapidus A."/>
            <person name="Bruce D."/>
            <person name="Goodwin L."/>
            <person name="Pitluck S."/>
            <person name="Kyrpides N."/>
            <person name="Mavromatis K."/>
            <person name="Detter J.C."/>
            <person name="Han C."/>
            <person name="Land M."/>
            <person name="Hauser L."/>
            <person name="Markowitz V."/>
            <person name="Cheng J.-F."/>
            <person name="Hugenholtz P."/>
            <person name="Woyke T."/>
            <person name="Wu D."/>
            <person name="Pukall R."/>
            <person name="Wahrenburg C."/>
            <person name="Brambilla E."/>
            <person name="Klenk H.-P."/>
            <person name="Eisen J.A."/>
        </authorList>
    </citation>
    <scope>NUCLEOTIDE SEQUENCE [LARGE SCALE GENOMIC DNA]</scope>
    <source>
        <strain evidence="9">DSM 13965</strain>
    </source>
</reference>
<dbReference type="GO" id="GO:0009425">
    <property type="term" value="C:bacterial-type flagellum basal body"/>
    <property type="evidence" value="ECO:0007669"/>
    <property type="project" value="InterPro"/>
</dbReference>
<keyword evidence="3" id="KW-1003">Cell membrane</keyword>
<evidence type="ECO:0000313" key="10">
    <source>
        <dbReference type="Proteomes" id="UP000005710"/>
    </source>
</evidence>
<dbReference type="GO" id="GO:0071973">
    <property type="term" value="P:bacterial-type flagellum-dependent cell motility"/>
    <property type="evidence" value="ECO:0007669"/>
    <property type="project" value="InterPro"/>
</dbReference>
<dbReference type="RefSeq" id="WP_006904963.1">
    <property type="nucleotide sequence ID" value="NZ_JH976536.1"/>
</dbReference>
<dbReference type="Pfam" id="PF01052">
    <property type="entry name" value="FliMN_C"/>
    <property type="match status" value="1"/>
</dbReference>
<organism evidence="9 10">
    <name type="scientific">Thermaerobacter subterraneus DSM 13965</name>
    <dbReference type="NCBI Taxonomy" id="867903"/>
    <lineage>
        <taxon>Bacteria</taxon>
        <taxon>Bacillati</taxon>
        <taxon>Bacillota</taxon>
        <taxon>Clostridia</taxon>
        <taxon>Eubacteriales</taxon>
        <taxon>Clostridiales Family XVII. Incertae Sedis</taxon>
        <taxon>Thermaerobacter</taxon>
    </lineage>
</organism>
<dbReference type="InterPro" id="IPR051469">
    <property type="entry name" value="FliN/MopA/SpaO"/>
</dbReference>
<evidence type="ECO:0000256" key="4">
    <source>
        <dbReference type="ARBA" id="ARBA00022500"/>
    </source>
</evidence>
<dbReference type="EMBL" id="AENY02000005">
    <property type="protein sequence ID" value="EKP93670.1"/>
    <property type="molecule type" value="Genomic_DNA"/>
</dbReference>
<dbReference type="STRING" id="867903.ThesuDRAFT_00265"/>
<sequence length="269" mass="25813">MGTGEWEMLSQEEIDALLRSLAEEGSGAGPAGGDDPARGAPAGAGGAAGGAAGSDGPPPAAAGSAGGASGSAGPQEASPVATGPSAGAGEATGRRPSALSAATPPAAFQEEASPAGGPGAEGPTGAGRGSGPAQAAAAAEPAPAGIAGAGSRPAAGFYPLHGGPEAGEGWPPEGEGGAGPAAGRGTLDLLLDVPLQLTVELGQTQRTVRELLEMAPGTVVELDRLAGEPVDLLVNGRLIARGEVVVIDENFGIRITDIVSPGERLRRLR</sequence>
<dbReference type="Gene3D" id="2.30.330.10">
    <property type="entry name" value="SpoA-like"/>
    <property type="match status" value="1"/>
</dbReference>
<dbReference type="InterPro" id="IPR012826">
    <property type="entry name" value="FliN"/>
</dbReference>
<gene>
    <name evidence="9" type="ORF">ThesuDRAFT_00265</name>
</gene>
<dbReference type="HOGENOM" id="CLU_1034185_0_0_9"/>
<keyword evidence="6" id="KW-0472">Membrane</keyword>
<evidence type="ECO:0000256" key="1">
    <source>
        <dbReference type="ARBA" id="ARBA00004413"/>
    </source>
</evidence>
<evidence type="ECO:0000256" key="7">
    <source>
        <dbReference type="SAM" id="MobiDB-lite"/>
    </source>
</evidence>
<evidence type="ECO:0000256" key="6">
    <source>
        <dbReference type="ARBA" id="ARBA00023136"/>
    </source>
</evidence>
<feature type="compositionally biased region" description="Low complexity" evidence="7">
    <location>
        <begin position="131"/>
        <end position="156"/>
    </location>
</feature>
<evidence type="ECO:0000256" key="3">
    <source>
        <dbReference type="ARBA" id="ARBA00022475"/>
    </source>
</evidence>
<keyword evidence="4" id="KW-0145">Chemotaxis</keyword>